<feature type="region of interest" description="Disordered" evidence="1">
    <location>
        <begin position="77"/>
        <end position="114"/>
    </location>
</feature>
<evidence type="ECO:0000256" key="1">
    <source>
        <dbReference type="SAM" id="MobiDB-lite"/>
    </source>
</evidence>
<dbReference type="EMBL" id="JASPKY010000314">
    <property type="protein sequence ID" value="KAK9709216.1"/>
    <property type="molecule type" value="Genomic_DNA"/>
</dbReference>
<dbReference type="Proteomes" id="UP001458880">
    <property type="component" value="Unassembled WGS sequence"/>
</dbReference>
<gene>
    <name evidence="2" type="ORF">QE152_g26749</name>
</gene>
<organism evidence="2 3">
    <name type="scientific">Popillia japonica</name>
    <name type="common">Japanese beetle</name>
    <dbReference type="NCBI Taxonomy" id="7064"/>
    <lineage>
        <taxon>Eukaryota</taxon>
        <taxon>Metazoa</taxon>
        <taxon>Ecdysozoa</taxon>
        <taxon>Arthropoda</taxon>
        <taxon>Hexapoda</taxon>
        <taxon>Insecta</taxon>
        <taxon>Pterygota</taxon>
        <taxon>Neoptera</taxon>
        <taxon>Endopterygota</taxon>
        <taxon>Coleoptera</taxon>
        <taxon>Polyphaga</taxon>
        <taxon>Scarabaeiformia</taxon>
        <taxon>Scarabaeidae</taxon>
        <taxon>Rutelinae</taxon>
        <taxon>Popillia</taxon>
    </lineage>
</organism>
<keyword evidence="3" id="KW-1185">Reference proteome</keyword>
<protein>
    <submittedName>
        <fullName evidence="2">Uncharacterized protein</fullName>
    </submittedName>
</protein>
<feature type="compositionally biased region" description="Basic and acidic residues" evidence="1">
    <location>
        <begin position="80"/>
        <end position="96"/>
    </location>
</feature>
<reference evidence="2 3" key="1">
    <citation type="journal article" date="2024" name="BMC Genomics">
        <title>De novo assembly and annotation of Popillia japonica's genome with initial clues to its potential as an invasive pest.</title>
        <authorList>
            <person name="Cucini C."/>
            <person name="Boschi S."/>
            <person name="Funari R."/>
            <person name="Cardaioli E."/>
            <person name="Iannotti N."/>
            <person name="Marturano G."/>
            <person name="Paoli F."/>
            <person name="Bruttini M."/>
            <person name="Carapelli A."/>
            <person name="Frati F."/>
            <person name="Nardi F."/>
        </authorList>
    </citation>
    <scope>NUCLEOTIDE SEQUENCE [LARGE SCALE GENOMIC DNA]</scope>
    <source>
        <strain evidence="2">DMR45628</strain>
    </source>
</reference>
<sequence>MQTSHRNWVSGKVMKNIDKPRSHIIQTTDGRTYQRNTAHLHKTKTVEIESTTVIHCDKNPDPIQIEPLPRTIVQPSVLESNHEDEVPRTKVQEHTSPKVSRSGRLIKPVQRLNL</sequence>
<proteinExistence type="predicted"/>
<comment type="caution">
    <text evidence="2">The sequence shown here is derived from an EMBL/GenBank/DDBJ whole genome shotgun (WGS) entry which is preliminary data.</text>
</comment>
<name>A0AAW1JWX4_POPJA</name>
<dbReference type="AlphaFoldDB" id="A0AAW1JWX4"/>
<evidence type="ECO:0000313" key="2">
    <source>
        <dbReference type="EMBL" id="KAK9709216.1"/>
    </source>
</evidence>
<evidence type="ECO:0000313" key="3">
    <source>
        <dbReference type="Proteomes" id="UP001458880"/>
    </source>
</evidence>
<accession>A0AAW1JWX4</accession>